<dbReference type="EMBL" id="CM042887">
    <property type="protein sequence ID" value="KAI4329876.1"/>
    <property type="molecule type" value="Genomic_DNA"/>
</dbReference>
<name>A0ACB9N1Y0_9MYRT</name>
<sequence length="235" mass="25970">MAKGDFSSGSSESVIPEAVLESVNSTLRSLEQLKPQFMQLVGLTKDLDVLSQLQPLQRAQAYFLIAKAASTLFAVRLRCEGVDLDKHPINSELDRLSLYETKLEKLQDLGKAPLRPSTALNQRAAARFIEHSLPDLTAAQRQSLREISKGERPRVNYTERVSQKRRKFQSSGSSSIQAAAQDFLEKAAKELMGENKSGFKGPLFYVSDDDEGGQHGEDGEEEVIKGLVEISSDDD</sequence>
<protein>
    <submittedName>
        <fullName evidence="1">Uncharacterized protein</fullName>
    </submittedName>
</protein>
<proteinExistence type="predicted"/>
<reference evidence="2" key="1">
    <citation type="journal article" date="2023" name="Front. Plant Sci.">
        <title>Chromosomal-level genome assembly of Melastoma candidum provides insights into trichome evolution.</title>
        <authorList>
            <person name="Zhong Y."/>
            <person name="Wu W."/>
            <person name="Sun C."/>
            <person name="Zou P."/>
            <person name="Liu Y."/>
            <person name="Dai S."/>
            <person name="Zhou R."/>
        </authorList>
    </citation>
    <scope>NUCLEOTIDE SEQUENCE [LARGE SCALE GENOMIC DNA]</scope>
</reference>
<dbReference type="Proteomes" id="UP001057402">
    <property type="component" value="Chromosome 8"/>
</dbReference>
<organism evidence="1 2">
    <name type="scientific">Melastoma candidum</name>
    <dbReference type="NCBI Taxonomy" id="119954"/>
    <lineage>
        <taxon>Eukaryota</taxon>
        <taxon>Viridiplantae</taxon>
        <taxon>Streptophyta</taxon>
        <taxon>Embryophyta</taxon>
        <taxon>Tracheophyta</taxon>
        <taxon>Spermatophyta</taxon>
        <taxon>Magnoliopsida</taxon>
        <taxon>eudicotyledons</taxon>
        <taxon>Gunneridae</taxon>
        <taxon>Pentapetalae</taxon>
        <taxon>rosids</taxon>
        <taxon>malvids</taxon>
        <taxon>Myrtales</taxon>
        <taxon>Melastomataceae</taxon>
        <taxon>Melastomatoideae</taxon>
        <taxon>Melastomateae</taxon>
        <taxon>Melastoma</taxon>
    </lineage>
</organism>
<accession>A0ACB9N1Y0</accession>
<comment type="caution">
    <text evidence="1">The sequence shown here is derived from an EMBL/GenBank/DDBJ whole genome shotgun (WGS) entry which is preliminary data.</text>
</comment>
<gene>
    <name evidence="1" type="ORF">MLD38_028211</name>
</gene>
<keyword evidence="2" id="KW-1185">Reference proteome</keyword>
<evidence type="ECO:0000313" key="1">
    <source>
        <dbReference type="EMBL" id="KAI4329876.1"/>
    </source>
</evidence>
<evidence type="ECO:0000313" key="2">
    <source>
        <dbReference type="Proteomes" id="UP001057402"/>
    </source>
</evidence>